<evidence type="ECO:0000256" key="2">
    <source>
        <dbReference type="SAM" id="SignalP"/>
    </source>
</evidence>
<feature type="signal peptide" evidence="2">
    <location>
        <begin position="1"/>
        <end position="17"/>
    </location>
</feature>
<accession>A0AA39LZC3</accession>
<keyword evidence="2" id="KW-0732">Signal</keyword>
<comment type="caution">
    <text evidence="3">The sequence shown here is derived from an EMBL/GenBank/DDBJ whole genome shotgun (WGS) entry which is preliminary data.</text>
</comment>
<sequence length="359" mass="41067">MLTPLLFFFLFTVSIDGCARMRPTEKDVTKGVCDQHDDSEFCQESTRTPFITSTSVIPSTTTTISTTTTAASNTCPAPMKPTNNPKPISENIPLGKNAVILIRDPVNLSKYWMSIDIQKKVEYKTHVVFQLDNKKHDHLLTIYCEHQLPICVCDETMNCKKEPLTDSIYHHLRLTCLQTPEQLQRLDLKSCSAGDSVPYQMCQVDDKDIVNKVVVDFTNPSYHFYPNKDVRRCRYRTGVDLISYKRPDPNEKATKDALYFFAERPVCVKTARNEFYTANGYFIIRQFCTPDKCSLYMYMYREDAAAISLAVPKKKYDFKAQKNAEKSGALFTDEHAFLQDIVWLSEGICPPRNCDATVE</sequence>
<gene>
    <name evidence="3" type="ORF">QR680_011791</name>
</gene>
<dbReference type="AlphaFoldDB" id="A0AA39LZC3"/>
<dbReference type="EMBL" id="JAUCMV010000002">
    <property type="protein sequence ID" value="KAK0415142.1"/>
    <property type="molecule type" value="Genomic_DNA"/>
</dbReference>
<keyword evidence="4" id="KW-1185">Reference proteome</keyword>
<feature type="compositionally biased region" description="Low complexity" evidence="1">
    <location>
        <begin position="68"/>
        <end position="77"/>
    </location>
</feature>
<evidence type="ECO:0000256" key="1">
    <source>
        <dbReference type="SAM" id="MobiDB-lite"/>
    </source>
</evidence>
<feature type="chain" id="PRO_5041219003" evidence="2">
    <location>
        <begin position="18"/>
        <end position="359"/>
    </location>
</feature>
<name>A0AA39LZC3_9BILA</name>
<reference evidence="3" key="1">
    <citation type="submission" date="2023-06" db="EMBL/GenBank/DDBJ databases">
        <title>Genomic analysis of the entomopathogenic nematode Steinernema hermaphroditum.</title>
        <authorList>
            <person name="Schwarz E.M."/>
            <person name="Heppert J.K."/>
            <person name="Baniya A."/>
            <person name="Schwartz H.T."/>
            <person name="Tan C.-H."/>
            <person name="Antoshechkin I."/>
            <person name="Sternberg P.W."/>
            <person name="Goodrich-Blair H."/>
            <person name="Dillman A.R."/>
        </authorList>
    </citation>
    <scope>NUCLEOTIDE SEQUENCE</scope>
    <source>
        <strain evidence="3">PS9179</strain>
        <tissue evidence="3">Whole animal</tissue>
    </source>
</reference>
<evidence type="ECO:0000313" key="4">
    <source>
        <dbReference type="Proteomes" id="UP001175271"/>
    </source>
</evidence>
<proteinExistence type="predicted"/>
<dbReference type="Proteomes" id="UP001175271">
    <property type="component" value="Unassembled WGS sequence"/>
</dbReference>
<feature type="region of interest" description="Disordered" evidence="1">
    <location>
        <begin position="68"/>
        <end position="89"/>
    </location>
</feature>
<organism evidence="3 4">
    <name type="scientific">Steinernema hermaphroditum</name>
    <dbReference type="NCBI Taxonomy" id="289476"/>
    <lineage>
        <taxon>Eukaryota</taxon>
        <taxon>Metazoa</taxon>
        <taxon>Ecdysozoa</taxon>
        <taxon>Nematoda</taxon>
        <taxon>Chromadorea</taxon>
        <taxon>Rhabditida</taxon>
        <taxon>Tylenchina</taxon>
        <taxon>Panagrolaimomorpha</taxon>
        <taxon>Strongyloidoidea</taxon>
        <taxon>Steinernematidae</taxon>
        <taxon>Steinernema</taxon>
    </lineage>
</organism>
<evidence type="ECO:0000313" key="3">
    <source>
        <dbReference type="EMBL" id="KAK0415142.1"/>
    </source>
</evidence>
<protein>
    <submittedName>
        <fullName evidence="3">Uncharacterized protein</fullName>
    </submittedName>
</protein>